<name>M3D6F0_SPHMS</name>
<accession>M3D6F0</accession>
<dbReference type="HOGENOM" id="CLU_350612_0_0_1"/>
<feature type="region of interest" description="Disordered" evidence="1">
    <location>
        <begin position="503"/>
        <end position="563"/>
    </location>
</feature>
<proteinExistence type="predicted"/>
<feature type="compositionally biased region" description="Basic residues" evidence="1">
    <location>
        <begin position="513"/>
        <end position="524"/>
    </location>
</feature>
<gene>
    <name evidence="2" type="ORF">SEPMUDRAFT_148947</name>
</gene>
<feature type="compositionally biased region" description="Low complexity" evidence="1">
    <location>
        <begin position="105"/>
        <end position="115"/>
    </location>
</feature>
<feature type="region of interest" description="Disordered" evidence="1">
    <location>
        <begin position="582"/>
        <end position="690"/>
    </location>
</feature>
<keyword evidence="3" id="KW-1185">Reference proteome</keyword>
<sequence length="803" mass="87420">MQSVSDSLLQELQRQRETQAEDESSGRGEAQEGGRRVPSTKASSTSILLSRRSSASSTSSPFVLETPAREPPRQSPSEQLGERRLSRNELSLSHGAPVERPEPGPGSTTSPSWSRTSEEISSQLLGRRTGTDADLCRVASDSIQQYSSDMRSLLAKTTLTIPHALPPDLTIAPTPSSSHSHHSANSISSITSNESYASSFAYGVRRSKPDLRLLRKGSKPSQHLKPKPSLLKPAADGRRSPSFYQPRVVEDTGVIALTSRPLTPLPHTVIPVSLTLSELLKSDTMVKPVQRVNTSGSDTIQSRRKGHASALKPAISNLALSRPILSQQFVDSTVPIELPHRRPAKASRQLRFDETLHMMYSGRSSPRGFAVNSHLNQADPATGFRKNSHITARAHKKHNPDVTPPENEADASGDTVFQYGDSYFHTFDNNLKYNKELVPAPTRASGRFRSVVQAISAATSRRSEQVGETIAKAAVGVPLASTSKKRPSSALFGLSRKSTVKVDMKDETLRGNRTARRSRSKGRRFGTPETSPRPTPLPMPETPIITLDTPTLLDSDGDRKGSIVPELRIPSYCSRPRMRRFDSEWSSCPSPGHASPGSSEAISESGSTSPYPQRSRRQRRSSSEALSPMSLAPMGMTRMPPVIQSRSPHTDYGEAKVTEGHVSPDLRPRPGVEAASGAGHESPVSNTQKPAKALASTSVVEAGAVPTKASLDQIGVHSNRILRRKPSVWKGVKHGLRKMSSLRGFREEEAVSNDWKTSAHKRSSVMPRISLPSISLRASRSSINVRNGRLVRKVSRSSQLERA</sequence>
<dbReference type="OMA" id="ANHSTIR"/>
<dbReference type="STRING" id="692275.M3D6F0"/>
<dbReference type="AlphaFoldDB" id="M3D6F0"/>
<evidence type="ECO:0000313" key="2">
    <source>
        <dbReference type="EMBL" id="EMF13750.1"/>
    </source>
</evidence>
<feature type="compositionally biased region" description="Low complexity" evidence="1">
    <location>
        <begin position="42"/>
        <end position="60"/>
    </location>
</feature>
<feature type="compositionally biased region" description="Basic and acidic residues" evidence="1">
    <location>
        <begin position="13"/>
        <end position="35"/>
    </location>
</feature>
<feature type="compositionally biased region" description="Basic and acidic residues" evidence="1">
    <location>
        <begin position="648"/>
        <end position="670"/>
    </location>
</feature>
<evidence type="ECO:0000256" key="1">
    <source>
        <dbReference type="SAM" id="MobiDB-lite"/>
    </source>
</evidence>
<organism evidence="2 3">
    <name type="scientific">Sphaerulina musiva (strain SO2202)</name>
    <name type="common">Poplar stem canker fungus</name>
    <name type="synonym">Septoria musiva</name>
    <dbReference type="NCBI Taxonomy" id="692275"/>
    <lineage>
        <taxon>Eukaryota</taxon>
        <taxon>Fungi</taxon>
        <taxon>Dikarya</taxon>
        <taxon>Ascomycota</taxon>
        <taxon>Pezizomycotina</taxon>
        <taxon>Dothideomycetes</taxon>
        <taxon>Dothideomycetidae</taxon>
        <taxon>Mycosphaerellales</taxon>
        <taxon>Mycosphaerellaceae</taxon>
        <taxon>Sphaerulina</taxon>
    </lineage>
</organism>
<dbReference type="EMBL" id="KB456263">
    <property type="protein sequence ID" value="EMF13750.1"/>
    <property type="molecule type" value="Genomic_DNA"/>
</dbReference>
<reference evidence="2 3" key="1">
    <citation type="journal article" date="2012" name="PLoS Pathog.">
        <title>Diverse lifestyles and strategies of plant pathogenesis encoded in the genomes of eighteen Dothideomycetes fungi.</title>
        <authorList>
            <person name="Ohm R.A."/>
            <person name="Feau N."/>
            <person name="Henrissat B."/>
            <person name="Schoch C.L."/>
            <person name="Horwitz B.A."/>
            <person name="Barry K.W."/>
            <person name="Condon B.J."/>
            <person name="Copeland A.C."/>
            <person name="Dhillon B."/>
            <person name="Glaser F."/>
            <person name="Hesse C.N."/>
            <person name="Kosti I."/>
            <person name="LaButti K."/>
            <person name="Lindquist E.A."/>
            <person name="Lucas S."/>
            <person name="Salamov A.A."/>
            <person name="Bradshaw R.E."/>
            <person name="Ciuffetti L."/>
            <person name="Hamelin R.C."/>
            <person name="Kema G.H.J."/>
            <person name="Lawrence C."/>
            <person name="Scott J.A."/>
            <person name="Spatafora J.W."/>
            <person name="Turgeon B.G."/>
            <person name="de Wit P.J.G.M."/>
            <person name="Zhong S."/>
            <person name="Goodwin S.B."/>
            <person name="Grigoriev I.V."/>
        </authorList>
    </citation>
    <scope>NUCLEOTIDE SEQUENCE [LARGE SCALE GENOMIC DNA]</scope>
    <source>
        <strain evidence="2 3">SO2202</strain>
    </source>
</reference>
<feature type="region of interest" description="Disordered" evidence="1">
    <location>
        <begin position="215"/>
        <end position="242"/>
    </location>
</feature>
<dbReference type="OrthoDB" id="3648773at2759"/>
<feature type="compositionally biased region" description="Low complexity" evidence="1">
    <location>
        <begin position="542"/>
        <end position="554"/>
    </location>
</feature>
<dbReference type="GeneID" id="27902384"/>
<evidence type="ECO:0000313" key="3">
    <source>
        <dbReference type="Proteomes" id="UP000016931"/>
    </source>
</evidence>
<feature type="region of interest" description="Disordered" evidence="1">
    <location>
        <begin position="1"/>
        <end position="128"/>
    </location>
</feature>
<dbReference type="eggNOG" id="ENOG502SG9Y">
    <property type="taxonomic scope" value="Eukaryota"/>
</dbReference>
<protein>
    <submittedName>
        <fullName evidence="2">Uncharacterized protein</fullName>
    </submittedName>
</protein>
<dbReference type="Proteomes" id="UP000016931">
    <property type="component" value="Unassembled WGS sequence"/>
</dbReference>
<feature type="compositionally biased region" description="Basic residues" evidence="1">
    <location>
        <begin position="215"/>
        <end position="226"/>
    </location>
</feature>
<feature type="compositionally biased region" description="Low complexity" evidence="1">
    <location>
        <begin position="594"/>
        <end position="610"/>
    </location>
</feature>
<feature type="compositionally biased region" description="Pro residues" evidence="1">
    <location>
        <begin position="531"/>
        <end position="541"/>
    </location>
</feature>
<dbReference type="RefSeq" id="XP_016761871.1">
    <property type="nucleotide sequence ID" value="XM_016905247.1"/>
</dbReference>